<proteinExistence type="predicted"/>
<evidence type="ECO:0000313" key="1">
    <source>
        <dbReference type="EMBL" id="KKN74268.1"/>
    </source>
</evidence>
<organism evidence="1">
    <name type="scientific">marine sediment metagenome</name>
    <dbReference type="NCBI Taxonomy" id="412755"/>
    <lineage>
        <taxon>unclassified sequences</taxon>
        <taxon>metagenomes</taxon>
        <taxon>ecological metagenomes</taxon>
    </lineage>
</organism>
<sequence>MTVDLTKKHPMYGASAERTLDELVEQLVPEYPDELPRLKRMSRYQTLYHLFRTMRGAVSTTEFGSPEAAPEFWYVICKAMERAQQLNEALITERKDAMKIVDQRIEKSQTTKWVSNIPLGTIFDGTIGHDKDELGPYLRNEAGVVSLSNPRQSWHVGIATLTVHNYQELYAELIIKGVK</sequence>
<dbReference type="AlphaFoldDB" id="A0A0F9W8A4"/>
<dbReference type="EMBL" id="LAZR01000329">
    <property type="protein sequence ID" value="KKN74268.1"/>
    <property type="molecule type" value="Genomic_DNA"/>
</dbReference>
<name>A0A0F9W8A4_9ZZZZ</name>
<reference evidence="1" key="1">
    <citation type="journal article" date="2015" name="Nature">
        <title>Complex archaea that bridge the gap between prokaryotes and eukaryotes.</title>
        <authorList>
            <person name="Spang A."/>
            <person name="Saw J.H."/>
            <person name="Jorgensen S.L."/>
            <person name="Zaremba-Niedzwiedzka K."/>
            <person name="Martijn J."/>
            <person name="Lind A.E."/>
            <person name="van Eijk R."/>
            <person name="Schleper C."/>
            <person name="Guy L."/>
            <person name="Ettema T.J."/>
        </authorList>
    </citation>
    <scope>NUCLEOTIDE SEQUENCE</scope>
</reference>
<protein>
    <submittedName>
        <fullName evidence="1">Uncharacterized protein</fullName>
    </submittedName>
</protein>
<gene>
    <name evidence="1" type="ORF">LCGC14_0392070</name>
</gene>
<accession>A0A0F9W8A4</accession>
<comment type="caution">
    <text evidence="1">The sequence shown here is derived from an EMBL/GenBank/DDBJ whole genome shotgun (WGS) entry which is preliminary data.</text>
</comment>